<gene>
    <name evidence="1" type="ordered locus">Gura_1030</name>
</gene>
<dbReference type="OrthoDB" id="9182171at2"/>
<dbReference type="Proteomes" id="UP000006695">
    <property type="component" value="Chromosome"/>
</dbReference>
<dbReference type="HOGENOM" id="CLU_899439_0_0_7"/>
<dbReference type="EMBL" id="CP000698">
    <property type="protein sequence ID" value="ABQ25236.1"/>
    <property type="molecule type" value="Genomic_DNA"/>
</dbReference>
<evidence type="ECO:0000313" key="1">
    <source>
        <dbReference type="EMBL" id="ABQ25236.1"/>
    </source>
</evidence>
<accession>A5GB02</accession>
<dbReference type="STRING" id="351605.Gura_1030"/>
<dbReference type="AlphaFoldDB" id="A5GB02"/>
<dbReference type="KEGG" id="gur:Gura_1030"/>
<dbReference type="RefSeq" id="WP_011937960.1">
    <property type="nucleotide sequence ID" value="NC_009483.1"/>
</dbReference>
<evidence type="ECO:0000313" key="2">
    <source>
        <dbReference type="Proteomes" id="UP000006695"/>
    </source>
</evidence>
<organism evidence="1 2">
    <name type="scientific">Geotalea uraniireducens (strain Rf4)</name>
    <name type="common">Geobacter uraniireducens</name>
    <dbReference type="NCBI Taxonomy" id="351605"/>
    <lineage>
        <taxon>Bacteria</taxon>
        <taxon>Pseudomonadati</taxon>
        <taxon>Thermodesulfobacteriota</taxon>
        <taxon>Desulfuromonadia</taxon>
        <taxon>Geobacterales</taxon>
        <taxon>Geobacteraceae</taxon>
        <taxon>Geotalea</taxon>
    </lineage>
</organism>
<proteinExistence type="predicted"/>
<name>A5GB02_GEOUR</name>
<sequence>MLDEYALVPDIFDPAAYTNNVLADAYLPFLKEPLFNEAIVRDIHNGAWSQYCLSNAANLHRLTKEIIRKLIQNNRLSRFPAQSSDIPAHAQDWCNESLRSHTVTPLTGIIASHSTKQTFAQAEVASIEMLTGTNWWQRRSPSVTVDRKTNTYLAVLDRVFHQANSLMFIDPNLDPSSRNYREFSRLLTPLSQRQLRPRIEIHRSLCQGDGRARTFPTEADWKVSFAGLGADLHACGLTAEVFLWDDFHERYLITDIVGVSVPAGFDVTGKKDDWSTWGRLGREDKDKIQRLFDPAARPESLKWHFQIGA</sequence>
<protein>
    <submittedName>
        <fullName evidence="1">Uncharacterized protein</fullName>
    </submittedName>
</protein>
<keyword evidence="2" id="KW-1185">Reference proteome</keyword>
<reference evidence="1 2" key="1">
    <citation type="submission" date="2007-05" db="EMBL/GenBank/DDBJ databases">
        <title>Complete sequence of Geobacter uraniireducens Rf4.</title>
        <authorList>
            <consortium name="US DOE Joint Genome Institute"/>
            <person name="Copeland A."/>
            <person name="Lucas S."/>
            <person name="Lapidus A."/>
            <person name="Barry K."/>
            <person name="Detter J.C."/>
            <person name="Glavina del Rio T."/>
            <person name="Hammon N."/>
            <person name="Israni S."/>
            <person name="Dalin E."/>
            <person name="Tice H."/>
            <person name="Pitluck S."/>
            <person name="Chertkov O."/>
            <person name="Brettin T."/>
            <person name="Bruce D."/>
            <person name="Han C."/>
            <person name="Schmutz J."/>
            <person name="Larimer F."/>
            <person name="Land M."/>
            <person name="Hauser L."/>
            <person name="Kyrpides N."/>
            <person name="Mikhailova N."/>
            <person name="Shelobolina E."/>
            <person name="Aklujkar M."/>
            <person name="Lovley D."/>
            <person name="Richardson P."/>
        </authorList>
    </citation>
    <scope>NUCLEOTIDE SEQUENCE [LARGE SCALE GENOMIC DNA]</scope>
    <source>
        <strain evidence="1 2">Rf4</strain>
    </source>
</reference>